<dbReference type="GO" id="GO:0043139">
    <property type="term" value="F:5'-3' DNA helicase activity"/>
    <property type="evidence" value="ECO:0007669"/>
    <property type="project" value="UniProtKB-EC"/>
</dbReference>
<dbReference type="STRING" id="591205.SAMN05421538_104246"/>
<dbReference type="InterPro" id="IPR007694">
    <property type="entry name" value="DNA_helicase_DnaB-like_C"/>
</dbReference>
<proteinExistence type="inferred from homology"/>
<dbReference type="SUPFAM" id="SSF48024">
    <property type="entry name" value="N-terminal domain of DnaB helicase"/>
    <property type="match status" value="1"/>
</dbReference>
<dbReference type="GO" id="GO:0016887">
    <property type="term" value="F:ATP hydrolysis activity"/>
    <property type="evidence" value="ECO:0007669"/>
    <property type="project" value="RHEA"/>
</dbReference>
<sequence>MSEIRALQQVSPAADSDEQGVPFSIEAEQQLLGALLTNNDVFDRVSQILKPEHFYEPVHSRIFEIAAERIRRNALASPVTLKAFMEGDAGLKDLGGPAYLVRIAAAAISAYAARDYAQMIREFALRRDLIALGQDISSRAASVRVEDDAEEQIKAAEQTLYKLGEQGVAERGFQSFLKAVTGAVSSAAAAYERDGKLSGIPTGLIDLDRKMGGLNDSDLIILAGRPSMGKTSLATNIAFNIAKLHKSGERADGTVGSVEGGVVGFFSLEMSAEQLAARILSEASEVPSHQIRSGDMSEEEFRRFVQAANDLQSCPLYIDDTPALPINQLAARARKLKRTHGLDLLIVDYLQLLKAASSKDSRVNEVSEITQGLKAVAKELNIPVIALSQLSRQVESREDKRPQLSDLRESGSIEQDADIVMFVFREEYYKEREKPSDHELDKLAKWQEEMNAVHGKAEVILGKQRHGPIGTVELAFEGRFTRFGNLEKSRQSEWD</sequence>
<dbReference type="SMART" id="SM00382">
    <property type="entry name" value="AAA"/>
    <property type="match status" value="1"/>
</dbReference>
<evidence type="ECO:0000256" key="14">
    <source>
        <dbReference type="RuleBase" id="RU362085"/>
    </source>
</evidence>
<dbReference type="Pfam" id="PF00772">
    <property type="entry name" value="DnaB"/>
    <property type="match status" value="1"/>
</dbReference>
<dbReference type="InterPro" id="IPR027417">
    <property type="entry name" value="P-loop_NTPase"/>
</dbReference>
<dbReference type="NCBIfam" id="NF006606">
    <property type="entry name" value="PRK09165.1"/>
    <property type="match status" value="1"/>
</dbReference>
<evidence type="ECO:0000313" key="17">
    <source>
        <dbReference type="Proteomes" id="UP000199344"/>
    </source>
</evidence>
<evidence type="ECO:0000256" key="11">
    <source>
        <dbReference type="ARBA" id="ARBA00044932"/>
    </source>
</evidence>
<dbReference type="SUPFAM" id="SSF52540">
    <property type="entry name" value="P-loop containing nucleoside triphosphate hydrolases"/>
    <property type="match status" value="1"/>
</dbReference>
<name>A0A1G7ATH7_9RHOB</name>
<keyword evidence="8 14" id="KW-0067">ATP-binding</keyword>
<feature type="domain" description="SF4 helicase" evidence="15">
    <location>
        <begin position="193"/>
        <end position="490"/>
    </location>
</feature>
<keyword evidence="4 14" id="KW-0235">DNA replication</keyword>
<evidence type="ECO:0000259" key="15">
    <source>
        <dbReference type="PROSITE" id="PS51199"/>
    </source>
</evidence>
<dbReference type="GO" id="GO:1990077">
    <property type="term" value="C:primosome complex"/>
    <property type="evidence" value="ECO:0007669"/>
    <property type="project" value="UniProtKB-UniRule"/>
</dbReference>
<dbReference type="Gene3D" id="1.10.860.10">
    <property type="entry name" value="DNAb Helicase, Chain A"/>
    <property type="match status" value="1"/>
</dbReference>
<comment type="catalytic activity">
    <reaction evidence="12 14">
        <text>ATP + H2O = ADP + phosphate + H(+)</text>
        <dbReference type="Rhea" id="RHEA:13065"/>
        <dbReference type="ChEBI" id="CHEBI:15377"/>
        <dbReference type="ChEBI" id="CHEBI:15378"/>
        <dbReference type="ChEBI" id="CHEBI:30616"/>
        <dbReference type="ChEBI" id="CHEBI:43474"/>
        <dbReference type="ChEBI" id="CHEBI:456216"/>
        <dbReference type="EC" id="5.6.2.3"/>
    </reaction>
</comment>
<protein>
    <recommendedName>
        <fullName evidence="13 14">Replicative DNA helicase</fullName>
        <ecNumber evidence="13 14">5.6.2.3</ecNumber>
    </recommendedName>
</protein>
<evidence type="ECO:0000256" key="13">
    <source>
        <dbReference type="NCBIfam" id="TIGR00665"/>
    </source>
</evidence>
<dbReference type="GO" id="GO:0042802">
    <property type="term" value="F:identical protein binding"/>
    <property type="evidence" value="ECO:0007669"/>
    <property type="project" value="UniProtKB-ARBA"/>
</dbReference>
<dbReference type="EC" id="5.6.2.3" evidence="13 14"/>
<dbReference type="GO" id="GO:0005829">
    <property type="term" value="C:cytosol"/>
    <property type="evidence" value="ECO:0007669"/>
    <property type="project" value="TreeGrafter"/>
</dbReference>
<evidence type="ECO:0000256" key="9">
    <source>
        <dbReference type="ARBA" id="ARBA00023125"/>
    </source>
</evidence>
<evidence type="ECO:0000256" key="5">
    <source>
        <dbReference type="ARBA" id="ARBA00022741"/>
    </source>
</evidence>
<evidence type="ECO:0000256" key="12">
    <source>
        <dbReference type="ARBA" id="ARBA00048954"/>
    </source>
</evidence>
<keyword evidence="17" id="KW-1185">Reference proteome</keyword>
<evidence type="ECO:0000313" key="16">
    <source>
        <dbReference type="EMBL" id="SDE18103.1"/>
    </source>
</evidence>
<dbReference type="CDD" id="cd00984">
    <property type="entry name" value="DnaB_C"/>
    <property type="match status" value="1"/>
</dbReference>
<dbReference type="Pfam" id="PF03796">
    <property type="entry name" value="DnaB_C"/>
    <property type="match status" value="1"/>
</dbReference>
<dbReference type="InterPro" id="IPR007693">
    <property type="entry name" value="DNA_helicase_DnaB-like_N"/>
</dbReference>
<dbReference type="AlphaFoldDB" id="A0A1G7ATH7"/>
<comment type="function">
    <text evidence="11 14">The main replicative DNA helicase, it participates in initiation and elongation during chromosome replication. Travels ahead of the DNA replisome, separating dsDNA into templates for DNA synthesis. A processive ATP-dependent 5'-3' DNA helicase it has DNA-dependent ATPase activity.</text>
</comment>
<keyword evidence="5 14" id="KW-0547">Nucleotide-binding</keyword>
<dbReference type="GO" id="GO:0006269">
    <property type="term" value="P:DNA replication, synthesis of primer"/>
    <property type="evidence" value="ECO:0007669"/>
    <property type="project" value="UniProtKB-UniRule"/>
</dbReference>
<keyword evidence="10" id="KW-0413">Isomerase</keyword>
<dbReference type="PANTHER" id="PTHR30153:SF2">
    <property type="entry name" value="REPLICATIVE DNA HELICASE"/>
    <property type="match status" value="1"/>
</dbReference>
<keyword evidence="3 14" id="KW-0639">Primosome</keyword>
<dbReference type="GO" id="GO:0005524">
    <property type="term" value="F:ATP binding"/>
    <property type="evidence" value="ECO:0007669"/>
    <property type="project" value="UniProtKB-UniRule"/>
</dbReference>
<comment type="similarity">
    <text evidence="1 14">Belongs to the helicase family. DnaB subfamily.</text>
</comment>
<dbReference type="FunFam" id="3.40.50.300:FF:000076">
    <property type="entry name" value="Replicative DNA helicase"/>
    <property type="match status" value="1"/>
</dbReference>
<dbReference type="InterPro" id="IPR007692">
    <property type="entry name" value="DNA_helicase_DnaB"/>
</dbReference>
<comment type="subunit">
    <text evidence="2">Homohexamer.</text>
</comment>
<dbReference type="EMBL" id="FNAH01000004">
    <property type="protein sequence ID" value="SDE18103.1"/>
    <property type="molecule type" value="Genomic_DNA"/>
</dbReference>
<dbReference type="PANTHER" id="PTHR30153">
    <property type="entry name" value="REPLICATIVE DNA HELICASE DNAB"/>
    <property type="match status" value="1"/>
</dbReference>
<evidence type="ECO:0000256" key="7">
    <source>
        <dbReference type="ARBA" id="ARBA00022806"/>
    </source>
</evidence>
<evidence type="ECO:0000256" key="2">
    <source>
        <dbReference type="ARBA" id="ARBA00011643"/>
    </source>
</evidence>
<dbReference type="NCBIfam" id="TIGR00665">
    <property type="entry name" value="DnaB"/>
    <property type="match status" value="1"/>
</dbReference>
<keyword evidence="9 14" id="KW-0238">DNA-binding</keyword>
<evidence type="ECO:0000256" key="3">
    <source>
        <dbReference type="ARBA" id="ARBA00022515"/>
    </source>
</evidence>
<dbReference type="OrthoDB" id="9773982at2"/>
<evidence type="ECO:0000256" key="8">
    <source>
        <dbReference type="ARBA" id="ARBA00022840"/>
    </source>
</evidence>
<accession>A0A1G7ATH7</accession>
<dbReference type="InterPro" id="IPR016136">
    <property type="entry name" value="DNA_helicase_N/primase_C"/>
</dbReference>
<evidence type="ECO:0000256" key="10">
    <source>
        <dbReference type="ARBA" id="ARBA00023235"/>
    </source>
</evidence>
<gene>
    <name evidence="16" type="ORF">SAMN05421538_104246</name>
</gene>
<dbReference type="RefSeq" id="WP_090523034.1">
    <property type="nucleotide sequence ID" value="NZ_FNAH01000004.1"/>
</dbReference>
<dbReference type="Proteomes" id="UP000199344">
    <property type="component" value="Unassembled WGS sequence"/>
</dbReference>
<dbReference type="Gene3D" id="3.40.50.300">
    <property type="entry name" value="P-loop containing nucleotide triphosphate hydrolases"/>
    <property type="match status" value="1"/>
</dbReference>
<dbReference type="InterPro" id="IPR036185">
    <property type="entry name" value="DNA_heli_DnaB-like_N_sf"/>
</dbReference>
<dbReference type="PROSITE" id="PS51199">
    <property type="entry name" value="SF4_HELICASE"/>
    <property type="match status" value="1"/>
</dbReference>
<evidence type="ECO:0000256" key="6">
    <source>
        <dbReference type="ARBA" id="ARBA00022801"/>
    </source>
</evidence>
<evidence type="ECO:0000256" key="4">
    <source>
        <dbReference type="ARBA" id="ARBA00022705"/>
    </source>
</evidence>
<keyword evidence="6 14" id="KW-0378">Hydrolase</keyword>
<dbReference type="GO" id="GO:0003677">
    <property type="term" value="F:DNA binding"/>
    <property type="evidence" value="ECO:0007669"/>
    <property type="project" value="UniProtKB-UniRule"/>
</dbReference>
<evidence type="ECO:0000256" key="1">
    <source>
        <dbReference type="ARBA" id="ARBA00008428"/>
    </source>
</evidence>
<dbReference type="InterPro" id="IPR003593">
    <property type="entry name" value="AAA+_ATPase"/>
</dbReference>
<organism evidence="16 17">
    <name type="scientific">Paracoccus isoporae</name>
    <dbReference type="NCBI Taxonomy" id="591205"/>
    <lineage>
        <taxon>Bacteria</taxon>
        <taxon>Pseudomonadati</taxon>
        <taxon>Pseudomonadota</taxon>
        <taxon>Alphaproteobacteria</taxon>
        <taxon>Rhodobacterales</taxon>
        <taxon>Paracoccaceae</taxon>
        <taxon>Paracoccus</taxon>
    </lineage>
</organism>
<keyword evidence="7 14" id="KW-0347">Helicase</keyword>
<reference evidence="16 17" key="1">
    <citation type="submission" date="2016-10" db="EMBL/GenBank/DDBJ databases">
        <authorList>
            <person name="de Groot N.N."/>
        </authorList>
    </citation>
    <scope>NUCLEOTIDE SEQUENCE [LARGE SCALE GENOMIC DNA]</scope>
    <source>
        <strain evidence="16 17">DSM 22220</strain>
    </source>
</reference>